<keyword evidence="2" id="KW-1185">Reference proteome</keyword>
<sequence length="129" mass="14042">MNVVAISKTDKTAPQPCSKRTLSFHLLTEDDARRWYNVPLEGFFSVDITQVSLVRLLQPLPVDRVSFSPEPLILIVSVGAASLTEASGSRACKHVYQCLLLADAAFTWCIFVFVGTAVDTTGDGGRSHT</sequence>
<dbReference type="Proteomes" id="UP001519460">
    <property type="component" value="Unassembled WGS sequence"/>
</dbReference>
<reference evidence="1 2" key="1">
    <citation type="journal article" date="2023" name="Sci. Data">
        <title>Genome assembly of the Korean intertidal mud-creeper Batillaria attramentaria.</title>
        <authorList>
            <person name="Patra A.K."/>
            <person name="Ho P.T."/>
            <person name="Jun S."/>
            <person name="Lee S.J."/>
            <person name="Kim Y."/>
            <person name="Won Y.J."/>
        </authorList>
    </citation>
    <scope>NUCLEOTIDE SEQUENCE [LARGE SCALE GENOMIC DNA]</scope>
    <source>
        <strain evidence="1">Wonlab-2016</strain>
    </source>
</reference>
<protein>
    <submittedName>
        <fullName evidence="1">Uncharacterized protein</fullName>
    </submittedName>
</protein>
<comment type="caution">
    <text evidence="1">The sequence shown here is derived from an EMBL/GenBank/DDBJ whole genome shotgun (WGS) entry which is preliminary data.</text>
</comment>
<dbReference type="AlphaFoldDB" id="A0ABD0JAW2"/>
<dbReference type="EMBL" id="JACVVK020000529">
    <property type="protein sequence ID" value="KAK7467953.1"/>
    <property type="molecule type" value="Genomic_DNA"/>
</dbReference>
<proteinExistence type="predicted"/>
<gene>
    <name evidence="1" type="ORF">BaRGS_00036796</name>
</gene>
<evidence type="ECO:0000313" key="2">
    <source>
        <dbReference type="Proteomes" id="UP001519460"/>
    </source>
</evidence>
<name>A0ABD0JAW2_9CAEN</name>
<accession>A0ABD0JAW2</accession>
<organism evidence="1 2">
    <name type="scientific">Batillaria attramentaria</name>
    <dbReference type="NCBI Taxonomy" id="370345"/>
    <lineage>
        <taxon>Eukaryota</taxon>
        <taxon>Metazoa</taxon>
        <taxon>Spiralia</taxon>
        <taxon>Lophotrochozoa</taxon>
        <taxon>Mollusca</taxon>
        <taxon>Gastropoda</taxon>
        <taxon>Caenogastropoda</taxon>
        <taxon>Sorbeoconcha</taxon>
        <taxon>Cerithioidea</taxon>
        <taxon>Batillariidae</taxon>
        <taxon>Batillaria</taxon>
    </lineage>
</organism>
<evidence type="ECO:0000313" key="1">
    <source>
        <dbReference type="EMBL" id="KAK7467953.1"/>
    </source>
</evidence>